<proteinExistence type="predicted"/>
<evidence type="ECO:0000313" key="3">
    <source>
        <dbReference type="Proteomes" id="UP001339167"/>
    </source>
</evidence>
<keyword evidence="3" id="KW-1185">Reference proteome</keyword>
<organism evidence="2 3">
    <name type="scientific">Alkalimonas mucilaginosa</name>
    <dbReference type="NCBI Taxonomy" id="3057676"/>
    <lineage>
        <taxon>Bacteria</taxon>
        <taxon>Pseudomonadati</taxon>
        <taxon>Pseudomonadota</taxon>
        <taxon>Gammaproteobacteria</taxon>
        <taxon>Alkalimonas</taxon>
    </lineage>
</organism>
<gene>
    <name evidence="2" type="ORF">QWF21_11510</name>
</gene>
<dbReference type="PROSITE" id="PS51746">
    <property type="entry name" value="PPM_2"/>
    <property type="match status" value="1"/>
</dbReference>
<dbReference type="Proteomes" id="UP001339167">
    <property type="component" value="Unassembled WGS sequence"/>
</dbReference>
<dbReference type="Gene3D" id="3.60.40.10">
    <property type="entry name" value="PPM-type phosphatase domain"/>
    <property type="match status" value="1"/>
</dbReference>
<protein>
    <submittedName>
        <fullName evidence="2">Protein phosphatase 2C domain-containing protein</fullName>
    </submittedName>
</protein>
<reference evidence="2 3" key="1">
    <citation type="submission" date="2023-06" db="EMBL/GenBank/DDBJ databases">
        <title>Alkalimonas sp., MEB004 an alkaliphilic bacterium isolated from Lonar Lake, India.</title>
        <authorList>
            <person name="Joshi A."/>
            <person name="Thite S."/>
        </authorList>
    </citation>
    <scope>NUCLEOTIDE SEQUENCE [LARGE SCALE GENOMIC DNA]</scope>
    <source>
        <strain evidence="2 3">MEB004</strain>
    </source>
</reference>
<dbReference type="SMART" id="SM00332">
    <property type="entry name" value="PP2Cc"/>
    <property type="match status" value="1"/>
</dbReference>
<feature type="domain" description="PPM-type phosphatase" evidence="1">
    <location>
        <begin position="37"/>
        <end position="259"/>
    </location>
</feature>
<dbReference type="RefSeq" id="WP_330088202.1">
    <property type="nucleotide sequence ID" value="NZ_JAUGZK010000008.1"/>
</dbReference>
<dbReference type="SUPFAM" id="SSF81606">
    <property type="entry name" value="PP2C-like"/>
    <property type="match status" value="1"/>
</dbReference>
<comment type="caution">
    <text evidence="2">The sequence shown here is derived from an EMBL/GenBank/DDBJ whole genome shotgun (WGS) entry which is preliminary data.</text>
</comment>
<evidence type="ECO:0000313" key="2">
    <source>
        <dbReference type="EMBL" id="MEE2024875.1"/>
    </source>
</evidence>
<dbReference type="InterPro" id="IPR001932">
    <property type="entry name" value="PPM-type_phosphatase-like_dom"/>
</dbReference>
<name>A0ABU7JHE1_9GAMM</name>
<evidence type="ECO:0000259" key="1">
    <source>
        <dbReference type="PROSITE" id="PS51746"/>
    </source>
</evidence>
<dbReference type="Pfam" id="PF13672">
    <property type="entry name" value="PP2C_2"/>
    <property type="match status" value="1"/>
</dbReference>
<dbReference type="InterPro" id="IPR036457">
    <property type="entry name" value="PPM-type-like_dom_sf"/>
</dbReference>
<sequence length="261" mass="28595">MQAHLALLQLSGFNAIGGKLQQQDAIGYCTGSAVQCRVQQQSIQQQEFSDCIDLADSETLLLVADGVSSNPAAAKASRVVVNNLIQQWQKEPFSSKHLRAAQLYLSESLGTKRQSFGAATTIAALALSKSRFVAINAGNSRVWRLRQGQLLQLSIDHTFQNDSPELKQQSNLAQCYQALTSYLAADNDEADFTIAFTDGAVAAKDEFLLTSDGVHDVISTEELSEMMQQNSMKFALEQIRQRLLERSAPDNASLLWLRLAG</sequence>
<dbReference type="EMBL" id="JAUGZK010000008">
    <property type="protein sequence ID" value="MEE2024875.1"/>
    <property type="molecule type" value="Genomic_DNA"/>
</dbReference>
<dbReference type="SMART" id="SM00331">
    <property type="entry name" value="PP2C_SIG"/>
    <property type="match status" value="1"/>
</dbReference>
<accession>A0ABU7JHE1</accession>